<proteinExistence type="predicted"/>
<keyword evidence="2" id="KW-1185">Reference proteome</keyword>
<accession>A0A4Q7ZRG1</accession>
<dbReference type="Proteomes" id="UP000292564">
    <property type="component" value="Unassembled WGS sequence"/>
</dbReference>
<evidence type="ECO:0000313" key="2">
    <source>
        <dbReference type="Proteomes" id="UP000292564"/>
    </source>
</evidence>
<comment type="caution">
    <text evidence="1">The sequence shown here is derived from an EMBL/GenBank/DDBJ whole genome shotgun (WGS) entry which is preliminary data.</text>
</comment>
<reference evidence="1 2" key="1">
    <citation type="submission" date="2019-02" db="EMBL/GenBank/DDBJ databases">
        <title>Sequencing the genomes of 1000 actinobacteria strains.</title>
        <authorList>
            <person name="Klenk H.-P."/>
        </authorList>
    </citation>
    <scope>NUCLEOTIDE SEQUENCE [LARGE SCALE GENOMIC DNA]</scope>
    <source>
        <strain evidence="1 2">DSM 45162</strain>
    </source>
</reference>
<evidence type="ECO:0008006" key="3">
    <source>
        <dbReference type="Google" id="ProtNLM"/>
    </source>
</evidence>
<dbReference type="EMBL" id="SHKY01000001">
    <property type="protein sequence ID" value="RZU53391.1"/>
    <property type="molecule type" value="Genomic_DNA"/>
</dbReference>
<dbReference type="RefSeq" id="WP_130511882.1">
    <property type="nucleotide sequence ID" value="NZ_SHKY01000001.1"/>
</dbReference>
<organism evidence="1 2">
    <name type="scientific">Krasilnikovia cinnamomea</name>
    <dbReference type="NCBI Taxonomy" id="349313"/>
    <lineage>
        <taxon>Bacteria</taxon>
        <taxon>Bacillati</taxon>
        <taxon>Actinomycetota</taxon>
        <taxon>Actinomycetes</taxon>
        <taxon>Micromonosporales</taxon>
        <taxon>Micromonosporaceae</taxon>
        <taxon>Krasilnikovia</taxon>
    </lineage>
</organism>
<dbReference type="AlphaFoldDB" id="A0A4Q7ZRG1"/>
<gene>
    <name evidence="1" type="ORF">EV385_5314</name>
</gene>
<evidence type="ECO:0000313" key="1">
    <source>
        <dbReference type="EMBL" id="RZU53391.1"/>
    </source>
</evidence>
<name>A0A4Q7ZRG1_9ACTN</name>
<protein>
    <recommendedName>
        <fullName evidence="3">V/A-type H+-transporting ATPase subunit E</fullName>
    </recommendedName>
</protein>
<sequence length="163" mass="17141">MTGNLDSLAPVRSALLNRARADAEKIRAGAAAEAGQATAAAQARAEAIRAEAETAGRAEARAAGAAEVAAAGRTARGLILRARREAYEELRDAVRQRLAEDPLLIEVFSARIRRALSPGATLTVVPGGVVGVDEDRQVECTIDGLTDEVLRRLGSSVEDLWSK</sequence>